<feature type="compositionally biased region" description="Basic and acidic residues" evidence="1">
    <location>
        <begin position="101"/>
        <end position="110"/>
    </location>
</feature>
<feature type="compositionally biased region" description="Basic and acidic residues" evidence="1">
    <location>
        <begin position="151"/>
        <end position="179"/>
    </location>
</feature>
<sequence length="641" mass="68639">MPGNPFRTSQLLTSPVVGPPAPPASLPSTESPETAIAAKHYDPGNTSPPTPPTTKDSARIGSSPASTPHPALHGADDSLQQHAHNLSPLPASPYGTPQHLGDMKSADIHAQDANSQRDSAREERQPDMEAPIRTSSRAPVNPFARTLATLELHDGHIGEQHTPGDHRDQIAAEKRESRASKANLDVEGFKRLLMTGVSTPSTPDSLRKATLAGYPGAPSTFESNSTDSSSISRHSIFEAPQHERHGETPRTSYDMAPSDEERVGLVSDIKKTEKKKPPPAPKHRHGKLVSPRAPQTVSFSDFEAGPSAPLPTPPRRTGSDLNKPLPPTPHISSPPAQTASQDGTQGFSPDVPTPDKEGRDLVAEGNIITPPKKVPPPVPLSRRQSQLRSSGGTRSRSSSIRTVSSEHSTEFPALSPHVVSEPSSLSGSHKTPPPPPPSRRHGSAVMGGNASSTNSSTTELPSILSARRTDSLPPQPPPSRRTTVSAKASSPMAGKADLARTSSLSSNRVTPRSVSSESATMAPPPPPPRRRVSGRSSIEIERPQYPPSVSSMESRLSSSESKRRSFDGKRRTSVASESSLRNEYAPSVDHGEPLYTPNEEVEEPQSIEPVTIPASTPNILEDMEKFQREIDELRERYQKGS</sequence>
<evidence type="ECO:0000313" key="3">
    <source>
        <dbReference type="Proteomes" id="UP000799440"/>
    </source>
</evidence>
<dbReference type="OrthoDB" id="428854at2759"/>
<reference evidence="2" key="1">
    <citation type="journal article" date="2020" name="Stud. Mycol.">
        <title>101 Dothideomycetes genomes: a test case for predicting lifestyles and emergence of pathogens.</title>
        <authorList>
            <person name="Haridas S."/>
            <person name="Albert R."/>
            <person name="Binder M."/>
            <person name="Bloem J."/>
            <person name="Labutti K."/>
            <person name="Salamov A."/>
            <person name="Andreopoulos B."/>
            <person name="Baker S."/>
            <person name="Barry K."/>
            <person name="Bills G."/>
            <person name="Bluhm B."/>
            <person name="Cannon C."/>
            <person name="Castanera R."/>
            <person name="Culley D."/>
            <person name="Daum C."/>
            <person name="Ezra D."/>
            <person name="Gonzalez J."/>
            <person name="Henrissat B."/>
            <person name="Kuo A."/>
            <person name="Liang C."/>
            <person name="Lipzen A."/>
            <person name="Lutzoni F."/>
            <person name="Magnuson J."/>
            <person name="Mondo S."/>
            <person name="Nolan M."/>
            <person name="Ohm R."/>
            <person name="Pangilinan J."/>
            <person name="Park H.-J."/>
            <person name="Ramirez L."/>
            <person name="Alfaro M."/>
            <person name="Sun H."/>
            <person name="Tritt A."/>
            <person name="Yoshinaga Y."/>
            <person name="Zwiers L.-H."/>
            <person name="Turgeon B."/>
            <person name="Goodwin S."/>
            <person name="Spatafora J."/>
            <person name="Crous P."/>
            <person name="Grigoriev I."/>
        </authorList>
    </citation>
    <scope>NUCLEOTIDE SEQUENCE</scope>
    <source>
        <strain evidence="2">CBS 119925</strain>
    </source>
</reference>
<evidence type="ECO:0000313" key="2">
    <source>
        <dbReference type="EMBL" id="KAF2751817.1"/>
    </source>
</evidence>
<feature type="compositionally biased region" description="Basic and acidic residues" evidence="1">
    <location>
        <begin position="353"/>
        <end position="362"/>
    </location>
</feature>
<feature type="compositionally biased region" description="Basic and acidic residues" evidence="1">
    <location>
        <begin position="118"/>
        <end position="127"/>
    </location>
</feature>
<evidence type="ECO:0000256" key="1">
    <source>
        <dbReference type="SAM" id="MobiDB-lite"/>
    </source>
</evidence>
<feature type="compositionally biased region" description="Polar residues" evidence="1">
    <location>
        <begin position="336"/>
        <end position="347"/>
    </location>
</feature>
<feature type="compositionally biased region" description="Basic and acidic residues" evidence="1">
    <location>
        <begin position="560"/>
        <end position="570"/>
    </location>
</feature>
<feature type="compositionally biased region" description="Low complexity" evidence="1">
    <location>
        <begin position="548"/>
        <end position="559"/>
    </location>
</feature>
<name>A0A6A6VRG6_9PLEO</name>
<dbReference type="AlphaFoldDB" id="A0A6A6VRG6"/>
<protein>
    <submittedName>
        <fullName evidence="2">Uncharacterized protein</fullName>
    </submittedName>
</protein>
<proteinExistence type="predicted"/>
<keyword evidence="3" id="KW-1185">Reference proteome</keyword>
<organism evidence="2 3">
    <name type="scientific">Sporormia fimetaria CBS 119925</name>
    <dbReference type="NCBI Taxonomy" id="1340428"/>
    <lineage>
        <taxon>Eukaryota</taxon>
        <taxon>Fungi</taxon>
        <taxon>Dikarya</taxon>
        <taxon>Ascomycota</taxon>
        <taxon>Pezizomycotina</taxon>
        <taxon>Dothideomycetes</taxon>
        <taxon>Pleosporomycetidae</taxon>
        <taxon>Pleosporales</taxon>
        <taxon>Sporormiaceae</taxon>
        <taxon>Sporormia</taxon>
    </lineage>
</organism>
<feature type="compositionally biased region" description="Low complexity" evidence="1">
    <location>
        <begin position="219"/>
        <end position="238"/>
    </location>
</feature>
<accession>A0A6A6VRG6</accession>
<feature type="compositionally biased region" description="Polar residues" evidence="1">
    <location>
        <begin position="1"/>
        <end position="11"/>
    </location>
</feature>
<feature type="compositionally biased region" description="Basic and acidic residues" evidence="1">
    <location>
        <begin position="259"/>
        <end position="271"/>
    </location>
</feature>
<dbReference type="Proteomes" id="UP000799440">
    <property type="component" value="Unassembled WGS sequence"/>
</dbReference>
<feature type="compositionally biased region" description="Polar residues" evidence="1">
    <location>
        <begin position="500"/>
        <end position="519"/>
    </location>
</feature>
<feature type="region of interest" description="Disordered" evidence="1">
    <location>
        <begin position="1"/>
        <end position="617"/>
    </location>
</feature>
<feature type="compositionally biased region" description="Low complexity" evidence="1">
    <location>
        <begin position="380"/>
        <end position="405"/>
    </location>
</feature>
<gene>
    <name evidence="2" type="ORF">M011DRAFT_454710</name>
</gene>
<dbReference type="EMBL" id="MU006561">
    <property type="protein sequence ID" value="KAF2751817.1"/>
    <property type="molecule type" value="Genomic_DNA"/>
</dbReference>